<dbReference type="Proteomes" id="UP000789570">
    <property type="component" value="Unassembled WGS sequence"/>
</dbReference>
<dbReference type="OrthoDB" id="2439320at2759"/>
<organism evidence="2 3">
    <name type="scientific">Funneliformis caledonium</name>
    <dbReference type="NCBI Taxonomy" id="1117310"/>
    <lineage>
        <taxon>Eukaryota</taxon>
        <taxon>Fungi</taxon>
        <taxon>Fungi incertae sedis</taxon>
        <taxon>Mucoromycota</taxon>
        <taxon>Glomeromycotina</taxon>
        <taxon>Glomeromycetes</taxon>
        <taxon>Glomerales</taxon>
        <taxon>Glomeraceae</taxon>
        <taxon>Funneliformis</taxon>
    </lineage>
</organism>
<dbReference type="EMBL" id="CAJVPQ010008257">
    <property type="protein sequence ID" value="CAG8705047.1"/>
    <property type="molecule type" value="Genomic_DNA"/>
</dbReference>
<proteinExistence type="predicted"/>
<sequence length="90" mass="10395">MLHLPNCGPCKINNCNKNVVKFRTFTKLAYEKAKTKGTFIIYNYLKVGDQLCQMHYNNIVEPDRNKYSSLPLNNLSVHDNNTNTEVESNQ</sequence>
<gene>
    <name evidence="2" type="ORF">FCALED_LOCUS13659</name>
</gene>
<reference evidence="2" key="1">
    <citation type="submission" date="2021-06" db="EMBL/GenBank/DDBJ databases">
        <authorList>
            <person name="Kallberg Y."/>
            <person name="Tangrot J."/>
            <person name="Rosling A."/>
        </authorList>
    </citation>
    <scope>NUCLEOTIDE SEQUENCE</scope>
    <source>
        <strain evidence="2">UK204</strain>
    </source>
</reference>
<accession>A0A9N9HTM3</accession>
<protein>
    <submittedName>
        <fullName evidence="2">16267_t:CDS:1</fullName>
    </submittedName>
</protein>
<dbReference type="AlphaFoldDB" id="A0A9N9HTM3"/>
<evidence type="ECO:0000313" key="3">
    <source>
        <dbReference type="Proteomes" id="UP000789570"/>
    </source>
</evidence>
<feature type="non-terminal residue" evidence="2">
    <location>
        <position position="90"/>
    </location>
</feature>
<feature type="region of interest" description="Disordered" evidence="1">
    <location>
        <begin position="71"/>
        <end position="90"/>
    </location>
</feature>
<keyword evidence="3" id="KW-1185">Reference proteome</keyword>
<name>A0A9N9HTM3_9GLOM</name>
<comment type="caution">
    <text evidence="2">The sequence shown here is derived from an EMBL/GenBank/DDBJ whole genome shotgun (WGS) entry which is preliminary data.</text>
</comment>
<evidence type="ECO:0000313" key="2">
    <source>
        <dbReference type="EMBL" id="CAG8705047.1"/>
    </source>
</evidence>
<evidence type="ECO:0000256" key="1">
    <source>
        <dbReference type="SAM" id="MobiDB-lite"/>
    </source>
</evidence>